<name>F2PHU8_TRIEC</name>
<gene>
    <name evidence="4" type="ORF">TEQG_00560</name>
</gene>
<organism evidence="4 5">
    <name type="scientific">Trichophyton equinum (strain ATCC MYA-4606 / CBS 127.97)</name>
    <name type="common">Horse ringworm fungus</name>
    <dbReference type="NCBI Taxonomy" id="559882"/>
    <lineage>
        <taxon>Eukaryota</taxon>
        <taxon>Fungi</taxon>
        <taxon>Dikarya</taxon>
        <taxon>Ascomycota</taxon>
        <taxon>Pezizomycotina</taxon>
        <taxon>Eurotiomycetes</taxon>
        <taxon>Eurotiomycetidae</taxon>
        <taxon>Onygenales</taxon>
        <taxon>Arthrodermataceae</taxon>
        <taxon>Trichophyton</taxon>
    </lineage>
</organism>
<dbReference type="AlphaFoldDB" id="F2PHU8"/>
<evidence type="ECO:0000256" key="3">
    <source>
        <dbReference type="SAM" id="MobiDB-lite"/>
    </source>
</evidence>
<accession>F2PHU8</accession>
<evidence type="ECO:0000256" key="1">
    <source>
        <dbReference type="ARBA" id="ARBA00004123"/>
    </source>
</evidence>
<dbReference type="PANTHER" id="PTHR37534:SF46">
    <property type="entry name" value="ZN(II)2CYS6 TRANSCRIPTION FACTOR (EUROFUNG)"/>
    <property type="match status" value="1"/>
</dbReference>
<protein>
    <submittedName>
        <fullName evidence="4">Uncharacterized protein</fullName>
    </submittedName>
</protein>
<feature type="compositionally biased region" description="Basic residues" evidence="3">
    <location>
        <begin position="14"/>
        <end position="23"/>
    </location>
</feature>
<dbReference type="eggNOG" id="ENOG502SKZS">
    <property type="taxonomic scope" value="Eukaryota"/>
</dbReference>
<evidence type="ECO:0000256" key="2">
    <source>
        <dbReference type="ARBA" id="ARBA00023242"/>
    </source>
</evidence>
<dbReference type="InterPro" id="IPR021858">
    <property type="entry name" value="Fun_TF"/>
</dbReference>
<dbReference type="GO" id="GO:0005634">
    <property type="term" value="C:nucleus"/>
    <property type="evidence" value="ECO:0007669"/>
    <property type="project" value="UniProtKB-SubCell"/>
</dbReference>
<dbReference type="OrthoDB" id="2015447at2759"/>
<keyword evidence="5" id="KW-1185">Reference proteome</keyword>
<dbReference type="PANTHER" id="PTHR37534">
    <property type="entry name" value="TRANSCRIPTIONAL ACTIVATOR PROTEIN UGA3"/>
    <property type="match status" value="1"/>
</dbReference>
<dbReference type="EMBL" id="DS995719">
    <property type="protein sequence ID" value="EGE01510.1"/>
    <property type="molecule type" value="Genomic_DNA"/>
</dbReference>
<sequence length="569" mass="64989">MRLSWQPGFSLSRKPARRRKARRVERGPLRDAEKPQQFEFIFEHSMIEREAADTPSVNRVTLSGVSVVPITSGQYQDKGHIEEIARYAETPFETPGNESSVIQGEEVSHDVESIGKPTESHQYGRNGESPYTVLLPPESTANWQLQACKKSTGTFDRMSRPVATGEVVPSCRPYASIPPSVLYNGLRQRFDPILERYNGEFCKIPLTSDLRINPFRYRKDLEPEPTFLVHAVMALAGHHVHSTSTQDHRYAAFHPIREKLGSYNNTEDIYFMLDAIIILFSLDETQSAFGNWNTHLLGAYGLLEACGGIQIWATSTRATAQVAILTWWDAITSLVSREGCVFPYAYPKAVLSKHDGQEWDYFGLCGCPPNLVHIVMQLARLCAEKRKSSSIQCATFDTMLLEIEQSLESWDHISPATAIQDEESMQQDQDRMHCSEAWRNGLLLYTYRVFRWELGSSVPLPVLYRARAITDHVFACRDKSTVSRQALLPLFFAGCELRDQSLHRKIVEFCCIWDRRTRYHMFSNTIPLLEEVWAEQAAKGFENVWWGQIVDKQHSSQDDHPLQMRLCFG</sequence>
<dbReference type="Proteomes" id="UP000009169">
    <property type="component" value="Unassembled WGS sequence"/>
</dbReference>
<evidence type="ECO:0000313" key="4">
    <source>
        <dbReference type="EMBL" id="EGE01510.1"/>
    </source>
</evidence>
<dbReference type="HOGENOM" id="CLU_028540_2_0_1"/>
<proteinExistence type="predicted"/>
<comment type="subcellular location">
    <subcellularLocation>
        <location evidence="1">Nucleus</location>
    </subcellularLocation>
</comment>
<evidence type="ECO:0000313" key="5">
    <source>
        <dbReference type="Proteomes" id="UP000009169"/>
    </source>
</evidence>
<dbReference type="VEuPathDB" id="FungiDB:TEQG_00560"/>
<reference evidence="5" key="1">
    <citation type="journal article" date="2012" name="MBio">
        <title>Comparative genome analysis of Trichophyton rubrum and related dermatophytes reveals candidate genes involved in infection.</title>
        <authorList>
            <person name="Martinez D.A."/>
            <person name="Oliver B.G."/>
            <person name="Graeser Y."/>
            <person name="Goldberg J.M."/>
            <person name="Li W."/>
            <person name="Martinez-Rossi N.M."/>
            <person name="Monod M."/>
            <person name="Shelest E."/>
            <person name="Barton R.C."/>
            <person name="Birch E."/>
            <person name="Brakhage A.A."/>
            <person name="Chen Z."/>
            <person name="Gurr S.J."/>
            <person name="Heiman D."/>
            <person name="Heitman J."/>
            <person name="Kosti I."/>
            <person name="Rossi A."/>
            <person name="Saif S."/>
            <person name="Samalova M."/>
            <person name="Saunders C.W."/>
            <person name="Shea T."/>
            <person name="Summerbell R.C."/>
            <person name="Xu J."/>
            <person name="Young S."/>
            <person name="Zeng Q."/>
            <person name="Birren B.W."/>
            <person name="Cuomo C.A."/>
            <person name="White T.C."/>
        </authorList>
    </citation>
    <scope>NUCLEOTIDE SEQUENCE [LARGE SCALE GENOMIC DNA]</scope>
    <source>
        <strain evidence="5">ATCC MYA-4606 / CBS 127.97</strain>
    </source>
</reference>
<keyword evidence="2" id="KW-0539">Nucleus</keyword>
<dbReference type="Pfam" id="PF11951">
    <property type="entry name" value="Fungal_trans_2"/>
    <property type="match status" value="1"/>
</dbReference>
<feature type="region of interest" description="Disordered" evidence="3">
    <location>
        <begin position="1"/>
        <end position="31"/>
    </location>
</feature>